<name>A0A1E3HAF1_9TREE</name>
<dbReference type="STRING" id="1295533.A0A1E3HAF1"/>
<dbReference type="RefSeq" id="XP_018989221.1">
    <property type="nucleotide sequence ID" value="XM_019142650.1"/>
</dbReference>
<evidence type="ECO:0000256" key="1">
    <source>
        <dbReference type="SAM" id="MobiDB-lite"/>
    </source>
</evidence>
<dbReference type="Proteomes" id="UP000094065">
    <property type="component" value="Unassembled WGS sequence"/>
</dbReference>
<dbReference type="OrthoDB" id="5593278at2759"/>
<sequence>MSSLLEESHPAQPVSNSSAASKPQAPPPSPIRTYTLRRDICAVPTDLLIQTFDDRVLVIITQSGKVGCLTQATLPQFTPLPTPPPPSQDLQQIPPHLQILSILPPPPPQTTLTPLLGSPPQQALHELYVSQIATLVWWALQTSGEARRGVVVGLALKREKGEGRADEDGEEEGLVEKERERYAGILDLVSQWPGPGE</sequence>
<accession>A0A1E3HAF1</accession>
<feature type="region of interest" description="Disordered" evidence="1">
    <location>
        <begin position="1"/>
        <end position="32"/>
    </location>
</feature>
<organism evidence="2 3">
    <name type="scientific">Cryptococcus amylolentus CBS 6039</name>
    <dbReference type="NCBI Taxonomy" id="1295533"/>
    <lineage>
        <taxon>Eukaryota</taxon>
        <taxon>Fungi</taxon>
        <taxon>Dikarya</taxon>
        <taxon>Basidiomycota</taxon>
        <taxon>Agaricomycotina</taxon>
        <taxon>Tremellomycetes</taxon>
        <taxon>Tremellales</taxon>
        <taxon>Cryptococcaceae</taxon>
        <taxon>Cryptococcus</taxon>
    </lineage>
</organism>
<gene>
    <name evidence="2" type="ORF">L202_07855</name>
</gene>
<dbReference type="GeneID" id="30159164"/>
<evidence type="ECO:0008006" key="4">
    <source>
        <dbReference type="Google" id="ProtNLM"/>
    </source>
</evidence>
<dbReference type="InterPro" id="IPR053720">
    <property type="entry name" value="Psm_Assembly_Chaperone"/>
</dbReference>
<reference evidence="2 3" key="1">
    <citation type="submission" date="2016-06" db="EMBL/GenBank/DDBJ databases">
        <title>Evolution of pathogenesis and genome organization in the Tremellales.</title>
        <authorList>
            <person name="Cuomo C."/>
            <person name="Litvintseva A."/>
            <person name="Heitman J."/>
            <person name="Chen Y."/>
            <person name="Sun S."/>
            <person name="Springer D."/>
            <person name="Dromer F."/>
            <person name="Young S."/>
            <person name="Zeng Q."/>
            <person name="Chapman S."/>
            <person name="Gujja S."/>
            <person name="Saif S."/>
            <person name="Birren B."/>
        </authorList>
    </citation>
    <scope>NUCLEOTIDE SEQUENCE [LARGE SCALE GENOMIC DNA]</scope>
    <source>
        <strain evidence="2 3">CBS 6039</strain>
    </source>
</reference>
<dbReference type="Gene3D" id="3.30.230.90">
    <property type="match status" value="1"/>
</dbReference>
<dbReference type="AlphaFoldDB" id="A0A1E3HAF1"/>
<proteinExistence type="predicted"/>
<protein>
    <recommendedName>
        <fullName evidence="4">Proteasome assembly chaperone 3</fullName>
    </recommendedName>
</protein>
<dbReference type="PANTHER" id="PTHR31051">
    <property type="entry name" value="PROTEASOME ASSEMBLY CHAPERONE 3"/>
    <property type="match status" value="1"/>
</dbReference>
<dbReference type="InterPro" id="IPR018788">
    <property type="entry name" value="Proteasome_assmbl_chp_3"/>
</dbReference>
<comment type="caution">
    <text evidence="2">The sequence shown here is derived from an EMBL/GenBank/DDBJ whole genome shotgun (WGS) entry which is preliminary data.</text>
</comment>
<dbReference type="PANTHER" id="PTHR31051:SF1">
    <property type="entry name" value="PROTEASOME ASSEMBLY CHAPERONE 3"/>
    <property type="match status" value="1"/>
</dbReference>
<dbReference type="GO" id="GO:0043248">
    <property type="term" value="P:proteasome assembly"/>
    <property type="evidence" value="ECO:0007669"/>
    <property type="project" value="InterPro"/>
</dbReference>
<evidence type="ECO:0000313" key="2">
    <source>
        <dbReference type="EMBL" id="ODN73309.1"/>
    </source>
</evidence>
<keyword evidence="3" id="KW-1185">Reference proteome</keyword>
<dbReference type="EMBL" id="AWGJ01000013">
    <property type="protein sequence ID" value="ODN73309.1"/>
    <property type="molecule type" value="Genomic_DNA"/>
</dbReference>
<evidence type="ECO:0000313" key="3">
    <source>
        <dbReference type="Proteomes" id="UP000094065"/>
    </source>
</evidence>